<dbReference type="PROSITE" id="PS50883">
    <property type="entry name" value="EAL"/>
    <property type="match status" value="1"/>
</dbReference>
<dbReference type="Gene3D" id="3.30.70.270">
    <property type="match status" value="1"/>
</dbReference>
<feature type="domain" description="GGDEF" evidence="2">
    <location>
        <begin position="341"/>
        <end position="489"/>
    </location>
</feature>
<dbReference type="InterPro" id="IPR052155">
    <property type="entry name" value="Biofilm_reg_signaling"/>
</dbReference>
<comment type="caution">
    <text evidence="3">The sequence shown here is derived from an EMBL/GenBank/DDBJ whole genome shotgun (WGS) entry which is preliminary data.</text>
</comment>
<evidence type="ECO:0000313" key="3">
    <source>
        <dbReference type="EMBL" id="RZS91460.1"/>
    </source>
</evidence>
<dbReference type="Gene3D" id="3.20.20.450">
    <property type="entry name" value="EAL domain"/>
    <property type="match status" value="1"/>
</dbReference>
<gene>
    <name evidence="3" type="ORF">EV189_0702</name>
</gene>
<dbReference type="SUPFAM" id="SSF141868">
    <property type="entry name" value="EAL domain-like"/>
    <property type="match status" value="1"/>
</dbReference>
<proteinExistence type="predicted"/>
<dbReference type="InterPro" id="IPR043128">
    <property type="entry name" value="Rev_trsase/Diguanyl_cyclase"/>
</dbReference>
<dbReference type="InterPro" id="IPR000160">
    <property type="entry name" value="GGDEF_dom"/>
</dbReference>
<dbReference type="NCBIfam" id="TIGR00254">
    <property type="entry name" value="GGDEF"/>
    <property type="match status" value="1"/>
</dbReference>
<accession>A0A4Q7NWS2</accession>
<feature type="domain" description="EAL" evidence="1">
    <location>
        <begin position="498"/>
        <end position="754"/>
    </location>
</feature>
<name>A0A4Q7NWS2_9ACTN</name>
<evidence type="ECO:0000259" key="1">
    <source>
        <dbReference type="PROSITE" id="PS50883"/>
    </source>
</evidence>
<sequence>MGTRATAVDPYADPPVRPQGWSTALEGVVDVLAAAVAREGGTAVLPAALEQVALAFDADVVALVRGDDVLDSVGRAPADRLLAVAAGTLTALDVAGAGRCHALRAAAGSDVLVVARSTGPLEPEQRRLLGSTARALGLVLELVRRADAEHELRSEAERRAAEDSALLAGARGRQDLLERLADVQQAIAQRLPLPYVLAAVAAGARQATGAACVALVLDEPPEALRPDPLVAWDGDEALARAVAEDPAAAAGLVLPVHEGGRVAGRLVAVAGPDAPPGDPFSDTAAGALLAWAEHASLALTDARTLETLTRAFHDPLTGLATRALLHERLSYALAGAARRDTPVGLLFLDLDRFKLVNDTLGHAAGDDLLVGLAERLRRCLRASDTAARFGGDEFVVLLEDTAEDGAVQVADQVLDAVRQPFLLSGQRVLVDASVGVAVARPSGTLTRGTTAGVRGFEVSSEADALLRAADVAMYAAKRAGKGRIELYRPEMSSGQARRLDLESGLRQALDRGELVLEFQPVVRLRDGALVSAEALLRWSHPVRGVVHPEEFIPVAEETGLIVPMGRWALREACHQAARWQRVLEPGADPVAVAVNLSARQLELPGFAEDVEAALAASALPPHLLCLELTETLLVRDLEPTAAALRRLKEIGVEIAVDDFGTGYSSLAHLWSFPVDKLKIDRSFVAGMRTEQGEAFVRAILGLARSLGLAVVGEGIETPTQLAALRAAGCGQGQGALFSWSLPAPGMLRLITGEAQLPIW</sequence>
<organism evidence="3 4">
    <name type="scientific">Motilibacter rhizosphaerae</name>
    <dbReference type="NCBI Taxonomy" id="598652"/>
    <lineage>
        <taxon>Bacteria</taxon>
        <taxon>Bacillati</taxon>
        <taxon>Actinomycetota</taxon>
        <taxon>Actinomycetes</taxon>
        <taxon>Motilibacterales</taxon>
        <taxon>Motilibacteraceae</taxon>
        <taxon>Motilibacter</taxon>
    </lineage>
</organism>
<evidence type="ECO:0000313" key="4">
    <source>
        <dbReference type="Proteomes" id="UP000293638"/>
    </source>
</evidence>
<dbReference type="InterPro" id="IPR029787">
    <property type="entry name" value="Nucleotide_cyclase"/>
</dbReference>
<dbReference type="RefSeq" id="WP_130491530.1">
    <property type="nucleotide sequence ID" value="NZ_SGXD01000001.1"/>
</dbReference>
<dbReference type="Pfam" id="PF00563">
    <property type="entry name" value="EAL"/>
    <property type="match status" value="1"/>
</dbReference>
<dbReference type="Pfam" id="PF00990">
    <property type="entry name" value="GGDEF"/>
    <property type="match status" value="1"/>
</dbReference>
<dbReference type="PROSITE" id="PS50887">
    <property type="entry name" value="GGDEF"/>
    <property type="match status" value="1"/>
</dbReference>
<dbReference type="InterPro" id="IPR001633">
    <property type="entry name" value="EAL_dom"/>
</dbReference>
<dbReference type="Proteomes" id="UP000293638">
    <property type="component" value="Unassembled WGS sequence"/>
</dbReference>
<dbReference type="SMART" id="SM00052">
    <property type="entry name" value="EAL"/>
    <property type="match status" value="1"/>
</dbReference>
<dbReference type="CDD" id="cd01948">
    <property type="entry name" value="EAL"/>
    <property type="match status" value="1"/>
</dbReference>
<dbReference type="PANTHER" id="PTHR44757:SF2">
    <property type="entry name" value="BIOFILM ARCHITECTURE MAINTENANCE PROTEIN MBAA"/>
    <property type="match status" value="1"/>
</dbReference>
<dbReference type="SMART" id="SM00267">
    <property type="entry name" value="GGDEF"/>
    <property type="match status" value="1"/>
</dbReference>
<dbReference type="SUPFAM" id="SSF55781">
    <property type="entry name" value="GAF domain-like"/>
    <property type="match status" value="1"/>
</dbReference>
<dbReference type="SUPFAM" id="SSF55073">
    <property type="entry name" value="Nucleotide cyclase"/>
    <property type="match status" value="1"/>
</dbReference>
<dbReference type="CDD" id="cd01949">
    <property type="entry name" value="GGDEF"/>
    <property type="match status" value="1"/>
</dbReference>
<reference evidence="3 4" key="1">
    <citation type="submission" date="2019-02" db="EMBL/GenBank/DDBJ databases">
        <title>Genomic Encyclopedia of Type Strains, Phase IV (KMG-IV): sequencing the most valuable type-strain genomes for metagenomic binning, comparative biology and taxonomic classification.</title>
        <authorList>
            <person name="Goeker M."/>
        </authorList>
    </citation>
    <scope>NUCLEOTIDE SEQUENCE [LARGE SCALE GENOMIC DNA]</scope>
    <source>
        <strain evidence="3 4">DSM 45622</strain>
    </source>
</reference>
<evidence type="ECO:0000259" key="2">
    <source>
        <dbReference type="PROSITE" id="PS50887"/>
    </source>
</evidence>
<protein>
    <submittedName>
        <fullName evidence="3">Diguanylate cyclase (GGDEF)-like protein</fullName>
    </submittedName>
</protein>
<dbReference type="PANTHER" id="PTHR44757">
    <property type="entry name" value="DIGUANYLATE CYCLASE DGCP"/>
    <property type="match status" value="1"/>
</dbReference>
<keyword evidence="4" id="KW-1185">Reference proteome</keyword>
<dbReference type="EMBL" id="SGXD01000001">
    <property type="protein sequence ID" value="RZS91460.1"/>
    <property type="molecule type" value="Genomic_DNA"/>
</dbReference>
<dbReference type="InterPro" id="IPR035919">
    <property type="entry name" value="EAL_sf"/>
</dbReference>
<dbReference type="AlphaFoldDB" id="A0A4Q7NWS2"/>
<dbReference type="OrthoDB" id="5240682at2"/>